<name>A0A4Q0Q8L0_9BRAD</name>
<protein>
    <submittedName>
        <fullName evidence="1">Uncharacterized protein</fullName>
    </submittedName>
</protein>
<evidence type="ECO:0000313" key="1">
    <source>
        <dbReference type="EMBL" id="RXG85601.1"/>
    </source>
</evidence>
<accession>A0A4Q0Q8L0</accession>
<organism evidence="1 2">
    <name type="scientific">Bradyrhizobium zhanjiangense</name>
    <dbReference type="NCBI Taxonomy" id="1325107"/>
    <lineage>
        <taxon>Bacteria</taxon>
        <taxon>Pseudomonadati</taxon>
        <taxon>Pseudomonadota</taxon>
        <taxon>Alphaproteobacteria</taxon>
        <taxon>Hyphomicrobiales</taxon>
        <taxon>Nitrobacteraceae</taxon>
        <taxon>Bradyrhizobium</taxon>
    </lineage>
</organism>
<evidence type="ECO:0000313" key="2">
    <source>
        <dbReference type="Proteomes" id="UP000290174"/>
    </source>
</evidence>
<dbReference type="InterPro" id="IPR014942">
    <property type="entry name" value="AbiEii"/>
</dbReference>
<gene>
    <name evidence="1" type="ORF">EAS61_35745</name>
</gene>
<proteinExistence type="predicted"/>
<dbReference type="EMBL" id="RKMK01000056">
    <property type="protein sequence ID" value="RXG85601.1"/>
    <property type="molecule type" value="Genomic_DNA"/>
</dbReference>
<sequence length="117" mass="13160">MRVEFDPNSVKVNRIREETEYGGLRITADALVDTAKARIVIDIALGDAVESGLLEMDLSVLHDLPAQHPRASAREVVIAEKFQRWSCWAAPIFVVLAVYHWRGYLRALAHAAVIRPR</sequence>
<comment type="caution">
    <text evidence="1">The sequence shown here is derived from an EMBL/GenBank/DDBJ whole genome shotgun (WGS) entry which is preliminary data.</text>
</comment>
<dbReference type="Proteomes" id="UP000290174">
    <property type="component" value="Unassembled WGS sequence"/>
</dbReference>
<reference evidence="1 2" key="1">
    <citation type="submission" date="2018-11" db="EMBL/GenBank/DDBJ databases">
        <title>Bradyrhizobium sp. nov., isolated from effective nodules of peanut in China.</title>
        <authorList>
            <person name="Li Y."/>
        </authorList>
    </citation>
    <scope>NUCLEOTIDE SEQUENCE [LARGE SCALE GENOMIC DNA]</scope>
    <source>
        <strain evidence="1 2">CCBAU 51770</strain>
    </source>
</reference>
<dbReference type="AlphaFoldDB" id="A0A4Q0Q8L0"/>
<dbReference type="Pfam" id="PF08843">
    <property type="entry name" value="AbiEii"/>
    <property type="match status" value="1"/>
</dbReference>